<gene>
    <name evidence="2" type="ORF">BZ3500_MVSOF-1268-A1-R1_CHR5-2G08018</name>
</gene>
<keyword evidence="3" id="KW-1185">Reference proteome</keyword>
<dbReference type="Proteomes" id="UP000249723">
    <property type="component" value="Unassembled WGS sequence"/>
</dbReference>
<sequence>MGQERLHGGEVADIEYGLEQVRRSSSSLIHGTKGQAKIKKVEVAPTKTGTVPGLPKHVPGLPKSIPGLPTMNAKTISASKK</sequence>
<dbReference type="EMBL" id="FMWP01000018">
    <property type="protein sequence ID" value="SCZ92600.1"/>
    <property type="molecule type" value="Genomic_DNA"/>
</dbReference>
<evidence type="ECO:0000256" key="1">
    <source>
        <dbReference type="SAM" id="MobiDB-lite"/>
    </source>
</evidence>
<dbReference type="OrthoDB" id="10295983at2759"/>
<feature type="compositionally biased region" description="Polar residues" evidence="1">
    <location>
        <begin position="72"/>
        <end position="81"/>
    </location>
</feature>
<proteinExistence type="predicted"/>
<accession>A0A2X0MEM8</accession>
<protein>
    <submittedName>
        <fullName evidence="2">BZ3500_MvSof-1268-A1-R1_Chr5-2g08018 protein</fullName>
    </submittedName>
</protein>
<dbReference type="AlphaFoldDB" id="A0A2X0MEM8"/>
<evidence type="ECO:0000313" key="2">
    <source>
        <dbReference type="EMBL" id="SCZ92600.1"/>
    </source>
</evidence>
<name>A0A2X0MEM8_9BASI</name>
<feature type="region of interest" description="Disordered" evidence="1">
    <location>
        <begin position="47"/>
        <end position="81"/>
    </location>
</feature>
<organism evidence="2 3">
    <name type="scientific">Microbotryum saponariae</name>
    <dbReference type="NCBI Taxonomy" id="289078"/>
    <lineage>
        <taxon>Eukaryota</taxon>
        <taxon>Fungi</taxon>
        <taxon>Dikarya</taxon>
        <taxon>Basidiomycota</taxon>
        <taxon>Pucciniomycotina</taxon>
        <taxon>Microbotryomycetes</taxon>
        <taxon>Microbotryales</taxon>
        <taxon>Microbotryaceae</taxon>
        <taxon>Microbotryum</taxon>
    </lineage>
</organism>
<evidence type="ECO:0000313" key="3">
    <source>
        <dbReference type="Proteomes" id="UP000249723"/>
    </source>
</evidence>
<reference evidence="3" key="1">
    <citation type="submission" date="2016-10" db="EMBL/GenBank/DDBJ databases">
        <authorList>
            <person name="Jeantristanb JTB J.-T."/>
            <person name="Ricardo R."/>
        </authorList>
    </citation>
    <scope>NUCLEOTIDE SEQUENCE [LARGE SCALE GENOMIC DNA]</scope>
</reference>